<keyword evidence="2" id="KW-0285">Flavoprotein</keyword>
<dbReference type="PANTHER" id="PTHR42747:SF4">
    <property type="entry name" value="BLR1330 PROTEIN"/>
    <property type="match status" value="1"/>
</dbReference>
<dbReference type="EMBL" id="PJCH01000015">
    <property type="protein sequence ID" value="PQA85992.1"/>
    <property type="molecule type" value="Genomic_DNA"/>
</dbReference>
<name>A0A2S7K0G6_9PROT</name>
<keyword evidence="3" id="KW-0288">FMN</keyword>
<dbReference type="AlphaFoldDB" id="A0A2S7K0G6"/>
<dbReference type="CDD" id="cd04730">
    <property type="entry name" value="NPD_like"/>
    <property type="match status" value="1"/>
</dbReference>
<evidence type="ECO:0000313" key="7">
    <source>
        <dbReference type="Proteomes" id="UP000239504"/>
    </source>
</evidence>
<dbReference type="OrthoDB" id="9778912at2"/>
<keyword evidence="4" id="KW-0560">Oxidoreductase</keyword>
<reference evidence="6 7" key="1">
    <citation type="submission" date="2017-12" db="EMBL/GenBank/DDBJ databases">
        <authorList>
            <person name="Hurst M.R.H."/>
        </authorList>
    </citation>
    <scope>NUCLEOTIDE SEQUENCE [LARGE SCALE GENOMIC DNA]</scope>
    <source>
        <strain evidence="6 7">SY-3-19</strain>
    </source>
</reference>
<keyword evidence="7" id="KW-1185">Reference proteome</keyword>
<dbReference type="Pfam" id="PF03060">
    <property type="entry name" value="NMO"/>
    <property type="match status" value="1"/>
</dbReference>
<dbReference type="PANTHER" id="PTHR42747">
    <property type="entry name" value="NITRONATE MONOOXYGENASE-RELATED"/>
    <property type="match status" value="1"/>
</dbReference>
<gene>
    <name evidence="6" type="ORF">CW354_16555</name>
</gene>
<sequence>MADIAGNLSLPVICAPMFLVSGPDLVTAVCKEGVIGAFPFPNARKIETLDAWLDDLSRRVSNDPNAAPYAVNLTTHRTYDRLQDEIALIANHRPKIVITALGGPDPVLDTVHAYGGVVIADVNSLAYARKAAEKGADGLALVSSGAGGHTGSMAGFSFVSAVREFFDGLVVLAGGIGNGRAIRAAEILGADLSYMGTSFIAAAESLASDEYRRMLVEANFEDLVLSNALTGAYANYLRASLIKMGLDPDNPGKKASVDLSDSQMQIKAWRDVWSAGHGVGEVRAAQPASEIIAKLKTEYREALETPALAISKRSR</sequence>
<dbReference type="Proteomes" id="UP000239504">
    <property type="component" value="Unassembled WGS sequence"/>
</dbReference>
<comment type="similarity">
    <text evidence="1">Belongs to the nitronate monooxygenase family. NMO class I subfamily.</text>
</comment>
<evidence type="ECO:0000313" key="6">
    <source>
        <dbReference type="EMBL" id="PQA85992.1"/>
    </source>
</evidence>
<evidence type="ECO:0000256" key="2">
    <source>
        <dbReference type="ARBA" id="ARBA00022630"/>
    </source>
</evidence>
<evidence type="ECO:0000256" key="5">
    <source>
        <dbReference type="ARBA" id="ARBA00023033"/>
    </source>
</evidence>
<evidence type="ECO:0000256" key="3">
    <source>
        <dbReference type="ARBA" id="ARBA00022643"/>
    </source>
</evidence>
<evidence type="ECO:0000256" key="4">
    <source>
        <dbReference type="ARBA" id="ARBA00023002"/>
    </source>
</evidence>
<dbReference type="RefSeq" id="WP_104831204.1">
    <property type="nucleotide sequence ID" value="NZ_PJCH01000015.1"/>
</dbReference>
<dbReference type="InterPro" id="IPR004136">
    <property type="entry name" value="NMO"/>
</dbReference>
<keyword evidence="5 6" id="KW-0503">Monooxygenase</keyword>
<dbReference type="GO" id="GO:0018580">
    <property type="term" value="F:nitronate monooxygenase activity"/>
    <property type="evidence" value="ECO:0007669"/>
    <property type="project" value="InterPro"/>
</dbReference>
<comment type="caution">
    <text evidence="6">The sequence shown here is derived from an EMBL/GenBank/DDBJ whole genome shotgun (WGS) entry which is preliminary data.</text>
</comment>
<dbReference type="Gene3D" id="3.20.20.70">
    <property type="entry name" value="Aldolase class I"/>
    <property type="match status" value="1"/>
</dbReference>
<accession>A0A2S7K0G6</accession>
<evidence type="ECO:0000256" key="1">
    <source>
        <dbReference type="ARBA" id="ARBA00009881"/>
    </source>
</evidence>
<organism evidence="6 7">
    <name type="scientific">Hyphococcus luteus</name>
    <dbReference type="NCBI Taxonomy" id="2058213"/>
    <lineage>
        <taxon>Bacteria</taxon>
        <taxon>Pseudomonadati</taxon>
        <taxon>Pseudomonadota</taxon>
        <taxon>Alphaproteobacteria</taxon>
        <taxon>Parvularculales</taxon>
        <taxon>Parvularculaceae</taxon>
        <taxon>Hyphococcus</taxon>
    </lineage>
</organism>
<dbReference type="InterPro" id="IPR013785">
    <property type="entry name" value="Aldolase_TIM"/>
</dbReference>
<proteinExistence type="inferred from homology"/>
<dbReference type="SUPFAM" id="SSF51412">
    <property type="entry name" value="Inosine monophosphate dehydrogenase (IMPDH)"/>
    <property type="match status" value="1"/>
</dbReference>
<protein>
    <submittedName>
        <fullName evidence="6">Nitronate monooxygenase</fullName>
    </submittedName>
</protein>